<name>A0A3S4DSQ2_9HYPH</name>
<evidence type="ECO:0000313" key="2">
    <source>
        <dbReference type="EMBL" id="VDS06409.1"/>
    </source>
</evidence>
<keyword evidence="2" id="KW-0436">Ligase</keyword>
<accession>A0A3S4DSQ2</accession>
<feature type="domain" description="Glutamine amidotransferase" evidence="1">
    <location>
        <begin position="71"/>
        <end position="204"/>
    </location>
</feature>
<dbReference type="InterPro" id="IPR017926">
    <property type="entry name" value="GATASE"/>
</dbReference>
<dbReference type="Gene3D" id="3.40.50.880">
    <property type="match status" value="1"/>
</dbReference>
<dbReference type="CDD" id="cd01741">
    <property type="entry name" value="GATase1_1"/>
    <property type="match status" value="1"/>
</dbReference>
<dbReference type="GO" id="GO:0005829">
    <property type="term" value="C:cytosol"/>
    <property type="evidence" value="ECO:0007669"/>
    <property type="project" value="TreeGrafter"/>
</dbReference>
<organism evidence="2 3">
    <name type="scientific">Devosia equisanguinis</name>
    <dbReference type="NCBI Taxonomy" id="2490941"/>
    <lineage>
        <taxon>Bacteria</taxon>
        <taxon>Pseudomonadati</taxon>
        <taxon>Pseudomonadota</taxon>
        <taxon>Alphaproteobacteria</taxon>
        <taxon>Hyphomicrobiales</taxon>
        <taxon>Devosiaceae</taxon>
        <taxon>Devosia</taxon>
    </lineage>
</organism>
<reference evidence="2 3" key="1">
    <citation type="submission" date="2018-12" db="EMBL/GenBank/DDBJ databases">
        <authorList>
            <person name="Criscuolo A."/>
        </authorList>
    </citation>
    <scope>NUCLEOTIDE SEQUENCE [LARGE SCALE GENOMIC DNA]</scope>
    <source>
        <strain evidence="2">ACIP1116281</strain>
    </source>
</reference>
<gene>
    <name evidence="2" type="primary">guaA_2</name>
    <name evidence="2" type="ORF">DEVEQU_03573</name>
</gene>
<dbReference type="PANTHER" id="PTHR42695:SF5">
    <property type="entry name" value="GLUTAMINE AMIDOTRANSFERASE YLR126C-RELATED"/>
    <property type="match status" value="1"/>
</dbReference>
<keyword evidence="3" id="KW-1185">Reference proteome</keyword>
<dbReference type="AlphaFoldDB" id="A0A3S4DSQ2"/>
<dbReference type="EC" id="6.3.5.2" evidence="2"/>
<dbReference type="SUPFAM" id="SSF52317">
    <property type="entry name" value="Class I glutamine amidotransferase-like"/>
    <property type="match status" value="1"/>
</dbReference>
<dbReference type="InterPro" id="IPR044992">
    <property type="entry name" value="ChyE-like"/>
</dbReference>
<sequence>MRANGDMAGQIPPSTRLMKLTIIQTGDVPEPLRPTYGPYYQMFERMFDAARPGFTYEMVTSYDGNALPDPSQLEGIVITGSAAGVYDDLDWLEPLRNFIRSAYAAKTPMLGICFGHQIMADALGGDVRKSEKGWGLGRHDYHVVSRPGFMADAPETLSVACSHQDQVIGTPPEAEVILASDFTPNAGLLYRSGRALSFQPHPEFDEPYARALAELRRGRAPDTVVATAESSFTKASDSARMGGYLAQFFADAAASTVKLP</sequence>
<dbReference type="Pfam" id="PF00117">
    <property type="entry name" value="GATase"/>
    <property type="match status" value="1"/>
</dbReference>
<evidence type="ECO:0000259" key="1">
    <source>
        <dbReference type="Pfam" id="PF00117"/>
    </source>
</evidence>
<dbReference type="InterPro" id="IPR029062">
    <property type="entry name" value="Class_I_gatase-like"/>
</dbReference>
<protein>
    <submittedName>
        <fullName evidence="2">GMP synthase [glutamine-hydrolyzing]</fullName>
        <ecNumber evidence="2">6.3.5.2</ecNumber>
    </submittedName>
</protein>
<dbReference type="Proteomes" id="UP000268844">
    <property type="component" value="Unassembled WGS sequence"/>
</dbReference>
<dbReference type="EMBL" id="UZWD01000047">
    <property type="protein sequence ID" value="VDS06409.1"/>
    <property type="molecule type" value="Genomic_DNA"/>
</dbReference>
<proteinExistence type="predicted"/>
<dbReference type="GO" id="GO:0003922">
    <property type="term" value="F:GMP synthase (glutamine-hydrolyzing) activity"/>
    <property type="evidence" value="ECO:0007669"/>
    <property type="project" value="UniProtKB-EC"/>
</dbReference>
<evidence type="ECO:0000313" key="3">
    <source>
        <dbReference type="Proteomes" id="UP000268844"/>
    </source>
</evidence>
<dbReference type="PANTHER" id="PTHR42695">
    <property type="entry name" value="GLUTAMINE AMIDOTRANSFERASE YLR126C-RELATED"/>
    <property type="match status" value="1"/>
</dbReference>
<dbReference type="PROSITE" id="PS51273">
    <property type="entry name" value="GATASE_TYPE_1"/>
    <property type="match status" value="1"/>
</dbReference>